<organism evidence="1">
    <name type="scientific">Arundo donax</name>
    <name type="common">Giant reed</name>
    <name type="synonym">Donax arundinaceus</name>
    <dbReference type="NCBI Taxonomy" id="35708"/>
    <lineage>
        <taxon>Eukaryota</taxon>
        <taxon>Viridiplantae</taxon>
        <taxon>Streptophyta</taxon>
        <taxon>Embryophyta</taxon>
        <taxon>Tracheophyta</taxon>
        <taxon>Spermatophyta</taxon>
        <taxon>Magnoliopsida</taxon>
        <taxon>Liliopsida</taxon>
        <taxon>Poales</taxon>
        <taxon>Poaceae</taxon>
        <taxon>PACMAD clade</taxon>
        <taxon>Arundinoideae</taxon>
        <taxon>Arundineae</taxon>
        <taxon>Arundo</taxon>
    </lineage>
</organism>
<dbReference type="AlphaFoldDB" id="A0A0A9FGF9"/>
<proteinExistence type="predicted"/>
<evidence type="ECO:0000313" key="1">
    <source>
        <dbReference type="EMBL" id="JAE11432.1"/>
    </source>
</evidence>
<sequence length="32" mass="3752">MKFCNLQANKLFPRRLCHCDGICILMDVDSCY</sequence>
<reference evidence="1" key="1">
    <citation type="submission" date="2014-09" db="EMBL/GenBank/DDBJ databases">
        <authorList>
            <person name="Magalhaes I.L.F."/>
            <person name="Oliveira U."/>
            <person name="Santos F.R."/>
            <person name="Vidigal T.H.D.A."/>
            <person name="Brescovit A.D."/>
            <person name="Santos A.J."/>
        </authorList>
    </citation>
    <scope>NUCLEOTIDE SEQUENCE</scope>
    <source>
        <tissue evidence="1">Shoot tissue taken approximately 20 cm above the soil surface</tissue>
    </source>
</reference>
<dbReference type="EMBL" id="GBRH01186464">
    <property type="protein sequence ID" value="JAE11432.1"/>
    <property type="molecule type" value="Transcribed_RNA"/>
</dbReference>
<protein>
    <submittedName>
        <fullName evidence="1">Uncharacterized protein</fullName>
    </submittedName>
</protein>
<accession>A0A0A9FGF9</accession>
<reference evidence="1" key="2">
    <citation type="journal article" date="2015" name="Data Brief">
        <title>Shoot transcriptome of the giant reed, Arundo donax.</title>
        <authorList>
            <person name="Barrero R.A."/>
            <person name="Guerrero F.D."/>
            <person name="Moolhuijzen P."/>
            <person name="Goolsby J.A."/>
            <person name="Tidwell J."/>
            <person name="Bellgard S.E."/>
            <person name="Bellgard M.I."/>
        </authorList>
    </citation>
    <scope>NUCLEOTIDE SEQUENCE</scope>
    <source>
        <tissue evidence="1">Shoot tissue taken approximately 20 cm above the soil surface</tissue>
    </source>
</reference>
<name>A0A0A9FGF9_ARUDO</name>